<organism evidence="6 7">
    <name type="scientific">Tenebrio molitor</name>
    <name type="common">Yellow mealworm beetle</name>
    <dbReference type="NCBI Taxonomy" id="7067"/>
    <lineage>
        <taxon>Eukaryota</taxon>
        <taxon>Metazoa</taxon>
        <taxon>Ecdysozoa</taxon>
        <taxon>Arthropoda</taxon>
        <taxon>Hexapoda</taxon>
        <taxon>Insecta</taxon>
        <taxon>Pterygota</taxon>
        <taxon>Neoptera</taxon>
        <taxon>Endopterygota</taxon>
        <taxon>Coleoptera</taxon>
        <taxon>Polyphaga</taxon>
        <taxon>Cucujiformia</taxon>
        <taxon>Tenebrionidae</taxon>
        <taxon>Tenebrio</taxon>
    </lineage>
</organism>
<dbReference type="InterPro" id="IPR036188">
    <property type="entry name" value="FAD/NAD-bd_sf"/>
</dbReference>
<dbReference type="Gene3D" id="3.30.560.10">
    <property type="entry name" value="Glucose Oxidase, domain 3"/>
    <property type="match status" value="1"/>
</dbReference>
<evidence type="ECO:0000256" key="1">
    <source>
        <dbReference type="ARBA" id="ARBA00010790"/>
    </source>
</evidence>
<dbReference type="EMBL" id="JABDTM020027463">
    <property type="protein sequence ID" value="KAH0810480.1"/>
    <property type="molecule type" value="Genomic_DNA"/>
</dbReference>
<evidence type="ECO:0000256" key="4">
    <source>
        <dbReference type="SAM" id="SignalP"/>
    </source>
</evidence>
<dbReference type="InterPro" id="IPR000172">
    <property type="entry name" value="GMC_OxRdtase_N"/>
</dbReference>
<dbReference type="Proteomes" id="UP000719412">
    <property type="component" value="Unassembled WGS sequence"/>
</dbReference>
<feature type="signal peptide" evidence="4">
    <location>
        <begin position="1"/>
        <end position="19"/>
    </location>
</feature>
<dbReference type="Pfam" id="PF05199">
    <property type="entry name" value="GMC_oxred_C"/>
    <property type="match status" value="1"/>
</dbReference>
<dbReference type="PANTHER" id="PTHR11552">
    <property type="entry name" value="GLUCOSE-METHANOL-CHOLINE GMC OXIDOREDUCTASE"/>
    <property type="match status" value="1"/>
</dbReference>
<evidence type="ECO:0000259" key="5">
    <source>
        <dbReference type="PROSITE" id="PS00624"/>
    </source>
</evidence>
<proteinExistence type="inferred from homology"/>
<feature type="domain" description="Glucose-methanol-choline oxidoreductase N-terminal" evidence="5">
    <location>
        <begin position="313"/>
        <end position="327"/>
    </location>
</feature>
<feature type="chain" id="PRO_5035158285" description="Glucose-methanol-choline oxidoreductase N-terminal domain-containing protein" evidence="4">
    <location>
        <begin position="20"/>
        <end position="621"/>
    </location>
</feature>
<dbReference type="Pfam" id="PF00732">
    <property type="entry name" value="GMC_oxred_N"/>
    <property type="match status" value="1"/>
</dbReference>
<dbReference type="GO" id="GO:0016614">
    <property type="term" value="F:oxidoreductase activity, acting on CH-OH group of donors"/>
    <property type="evidence" value="ECO:0007669"/>
    <property type="project" value="InterPro"/>
</dbReference>
<feature type="active site" description="Proton acceptor" evidence="2">
    <location>
        <position position="600"/>
    </location>
</feature>
<dbReference type="PIRSF" id="PIRSF000137">
    <property type="entry name" value="Alcohol_oxidase"/>
    <property type="match status" value="1"/>
</dbReference>
<keyword evidence="3" id="KW-0285">Flavoprotein</keyword>
<protein>
    <recommendedName>
        <fullName evidence="5">Glucose-methanol-choline oxidoreductase N-terminal domain-containing protein</fullName>
    </recommendedName>
</protein>
<dbReference type="Gene3D" id="3.50.50.60">
    <property type="entry name" value="FAD/NAD(P)-binding domain"/>
    <property type="match status" value="1"/>
</dbReference>
<evidence type="ECO:0000313" key="6">
    <source>
        <dbReference type="EMBL" id="KAH0810480.1"/>
    </source>
</evidence>
<dbReference type="InterPro" id="IPR012132">
    <property type="entry name" value="GMC_OxRdtase"/>
</dbReference>
<comment type="cofactor">
    <cofactor evidence="3">
        <name>FAD</name>
        <dbReference type="ChEBI" id="CHEBI:57692"/>
    </cofactor>
</comment>
<dbReference type="InterPro" id="IPR007867">
    <property type="entry name" value="GMC_OxRtase_C"/>
</dbReference>
<feature type="binding site" evidence="3">
    <location>
        <position position="276"/>
    </location>
    <ligand>
        <name>FAD</name>
        <dbReference type="ChEBI" id="CHEBI:57692"/>
    </ligand>
</feature>
<dbReference type="AlphaFoldDB" id="A0A8J6H9C1"/>
<keyword evidence="7" id="KW-1185">Reference proteome</keyword>
<evidence type="ECO:0000256" key="3">
    <source>
        <dbReference type="PIRSR" id="PIRSR000137-2"/>
    </source>
</evidence>
<gene>
    <name evidence="6" type="ORF">GEV33_012311</name>
</gene>
<sequence length="621" mass="70450">MLRCLLITSLLFGPLPVSSEPVDVVLEQAKTKYDTANKRAKRFIQATNYNEPLRDTDYSFDFIVVGSGSAGSVIANRLSEKNWTVLLLEVGEEATVLTDIPVMAPLFQFTNLNWNYLMEKQDNMCLGLVDQRMAWPRGRALGGTTIINYMIHVRGNRRDYNRWANMGNPGWSYRDVFQYFIKSEDFLVQRQDPGYHSTGGYLGVQDVPFRTESVHAFVQAAQEAGHQYVDYNGKRQMGVSYVQATTRRGLRSSAEEAFLRPIQHRRNLKILTKSRVTKVLIDPNSRQAYGVQYVKDRKYHTAIASKEVILSAGAFNSPQLLMLSGVGPRQHLEDLAIPVLQDLPVGRKLYDHITFLGLTFTVNQPIVSDQTVIERIDSFLKLVLNGDGPLTSLGGVEALLYFKTNVSTDPAPYPDMELIFISGGMHTDKGQYYRKTFRITDEIYNAVWKPLEDKYAFSVLPMLVHPKSYGHLELKSKNPYQWPKFYGNFFTDPGNYDVKTFIAAIREVQRIVQTPTFQKYGAQQVKTPIPGCEHLRFDSDEYWECALRHVTATLHHQVATCKMGPKTDPEAVVDNELRVYGISNLRVADTSVIPLPLTAHTNVPAYMIGEKAADLINKYWT</sequence>
<dbReference type="SUPFAM" id="SSF54373">
    <property type="entry name" value="FAD-linked reductases, C-terminal domain"/>
    <property type="match status" value="1"/>
</dbReference>
<dbReference type="SUPFAM" id="SSF51905">
    <property type="entry name" value="FAD/NAD(P)-binding domain"/>
    <property type="match status" value="1"/>
</dbReference>
<dbReference type="PROSITE" id="PS00624">
    <property type="entry name" value="GMC_OXRED_2"/>
    <property type="match status" value="1"/>
</dbReference>
<keyword evidence="4" id="KW-0732">Signal</keyword>
<reference evidence="6" key="2">
    <citation type="submission" date="2021-08" db="EMBL/GenBank/DDBJ databases">
        <authorList>
            <person name="Eriksson T."/>
        </authorList>
    </citation>
    <scope>NUCLEOTIDE SEQUENCE</scope>
    <source>
        <strain evidence="6">Stoneville</strain>
        <tissue evidence="6">Whole head</tissue>
    </source>
</reference>
<name>A0A8J6H9C1_TENMO</name>
<keyword evidence="3" id="KW-0274">FAD</keyword>
<accession>A0A8J6H9C1</accession>
<feature type="binding site" evidence="3">
    <location>
        <position position="144"/>
    </location>
    <ligand>
        <name>FAD</name>
        <dbReference type="ChEBI" id="CHEBI:57692"/>
    </ligand>
</feature>
<feature type="active site" description="Proton donor" evidence="2">
    <location>
        <position position="556"/>
    </location>
</feature>
<evidence type="ECO:0000256" key="2">
    <source>
        <dbReference type="PIRSR" id="PIRSR000137-1"/>
    </source>
</evidence>
<evidence type="ECO:0000313" key="7">
    <source>
        <dbReference type="Proteomes" id="UP000719412"/>
    </source>
</evidence>
<dbReference type="PANTHER" id="PTHR11552:SF208">
    <property type="entry name" value="RE36204P-RELATED"/>
    <property type="match status" value="1"/>
</dbReference>
<comment type="caution">
    <text evidence="6">The sequence shown here is derived from an EMBL/GenBank/DDBJ whole genome shotgun (WGS) entry which is preliminary data.</text>
</comment>
<comment type="similarity">
    <text evidence="1">Belongs to the GMC oxidoreductase family.</text>
</comment>
<reference evidence="6" key="1">
    <citation type="journal article" date="2020" name="J Insects Food Feed">
        <title>The yellow mealworm (Tenebrio molitor) genome: a resource for the emerging insects as food and feed industry.</title>
        <authorList>
            <person name="Eriksson T."/>
            <person name="Andere A."/>
            <person name="Kelstrup H."/>
            <person name="Emery V."/>
            <person name="Picard C."/>
        </authorList>
    </citation>
    <scope>NUCLEOTIDE SEQUENCE</scope>
    <source>
        <strain evidence="6">Stoneville</strain>
        <tissue evidence="6">Whole head</tissue>
    </source>
</reference>
<dbReference type="GO" id="GO:0050660">
    <property type="term" value="F:flavin adenine dinucleotide binding"/>
    <property type="evidence" value="ECO:0007669"/>
    <property type="project" value="InterPro"/>
</dbReference>